<reference evidence="1" key="2">
    <citation type="submission" date="2025-09" db="UniProtKB">
        <authorList>
            <consortium name="Ensembl"/>
        </authorList>
    </citation>
    <scope>IDENTIFICATION</scope>
</reference>
<evidence type="ECO:0008006" key="3">
    <source>
        <dbReference type="Google" id="ProtNLM"/>
    </source>
</evidence>
<name>A0A672UJR1_STRHB</name>
<keyword evidence="2" id="KW-1185">Reference proteome</keyword>
<dbReference type="GO" id="GO:0016020">
    <property type="term" value="C:membrane"/>
    <property type="evidence" value="ECO:0007669"/>
    <property type="project" value="TreeGrafter"/>
</dbReference>
<protein>
    <recommendedName>
        <fullName evidence="3">Ig-like domain-containing protein</fullName>
    </recommendedName>
</protein>
<accession>A0A672UJR1</accession>
<organism evidence="1 2">
    <name type="scientific">Strigops habroptila</name>
    <name type="common">Kakapo</name>
    <dbReference type="NCBI Taxonomy" id="2489341"/>
    <lineage>
        <taxon>Eukaryota</taxon>
        <taxon>Metazoa</taxon>
        <taxon>Chordata</taxon>
        <taxon>Craniata</taxon>
        <taxon>Vertebrata</taxon>
        <taxon>Euteleostomi</taxon>
        <taxon>Archelosauria</taxon>
        <taxon>Archosauria</taxon>
        <taxon>Dinosauria</taxon>
        <taxon>Saurischia</taxon>
        <taxon>Theropoda</taxon>
        <taxon>Coelurosauria</taxon>
        <taxon>Aves</taxon>
        <taxon>Neognathae</taxon>
        <taxon>Neoaves</taxon>
        <taxon>Telluraves</taxon>
        <taxon>Australaves</taxon>
        <taxon>Psittaciformes</taxon>
        <taxon>Psittacidae</taxon>
        <taxon>Strigops</taxon>
    </lineage>
</organism>
<dbReference type="AlphaFoldDB" id="A0A672UJR1"/>
<proteinExistence type="predicted"/>
<reference evidence="1" key="1">
    <citation type="submission" date="2025-08" db="UniProtKB">
        <authorList>
            <consortium name="Ensembl"/>
        </authorList>
    </citation>
    <scope>IDENTIFICATION</scope>
</reference>
<dbReference type="InParanoid" id="A0A672UJR1"/>
<dbReference type="PANTHER" id="PTHR15923">
    <property type="entry name" value="TRANSMEMBRANE AND IMMUNOGLOBULIN DOMAIN-CONTAINING PROTEIN"/>
    <property type="match status" value="1"/>
</dbReference>
<evidence type="ECO:0000313" key="2">
    <source>
        <dbReference type="Proteomes" id="UP000472266"/>
    </source>
</evidence>
<dbReference type="Ensembl" id="ENSSHBT00005018557.1">
    <property type="protein sequence ID" value="ENSSHBP00005015484.1"/>
    <property type="gene ID" value="ENSSHBG00005013543.1"/>
</dbReference>
<dbReference type="Proteomes" id="UP000472266">
    <property type="component" value="Unplaced"/>
</dbReference>
<evidence type="ECO:0000313" key="1">
    <source>
        <dbReference type="Ensembl" id="ENSSHBP00005015484.1"/>
    </source>
</evidence>
<sequence length="164" mass="16579">MAPNGSQWVSMTPHVPQVWVPDGRTVALLFQRVLLRCRYETAAPEPPPVVTWKFLAPCASGETIAAPQGGAAAGAAAALSCPGGARTVRIVATKQGSAVTVGDFYRGRGVTIVGGARLGGAWGAEELGGFGGCLGGTRGWGESGGVIGGDLGGFWGWWGDLGGI</sequence>
<dbReference type="InterPro" id="IPR051874">
    <property type="entry name" value="Ig-like_domain-LISCH7"/>
</dbReference>